<keyword evidence="6 8" id="KW-0472">Membrane</keyword>
<evidence type="ECO:0000256" key="8">
    <source>
        <dbReference type="RuleBase" id="RU363032"/>
    </source>
</evidence>
<dbReference type="STRING" id="1173111.SAMN05444955_102198"/>
<keyword evidence="5 8" id="KW-1133">Transmembrane helix</keyword>
<evidence type="ECO:0000259" key="9">
    <source>
        <dbReference type="PROSITE" id="PS50928"/>
    </source>
</evidence>
<dbReference type="GO" id="GO:0005886">
    <property type="term" value="C:plasma membrane"/>
    <property type="evidence" value="ECO:0007669"/>
    <property type="project" value="UniProtKB-SubCell"/>
</dbReference>
<sequence>MKCKRPGFSVRWQLFIGLALISFFLLFVGVSWVWLPHDPAQVELHQRLLPPNEAHWLGTDHLGRDLLSRVWAGAGWTLGCALLIMSVSVILGVAAGLVSGYLGGRADALFMRIIDSTLAFPDVLIALAITGLLGPGILNICLAMIVVKWIHYARLVRSIVLVEKKKEYILYARASGTRLRTILFSHLLPQVQRHVLALSTIDMGKVILMISAFSYMGLGVQPPTPEWGALLSEGRTYFQTFPRLMVVPGLAIFLLVWGFNLVGDALSDRWGSKKTGLEKL</sequence>
<dbReference type="SUPFAM" id="SSF161098">
    <property type="entry name" value="MetI-like"/>
    <property type="match status" value="1"/>
</dbReference>
<dbReference type="Gene3D" id="1.10.3720.10">
    <property type="entry name" value="MetI-like"/>
    <property type="match status" value="1"/>
</dbReference>
<keyword evidence="2 8" id="KW-0813">Transport</keyword>
<dbReference type="CDD" id="cd06261">
    <property type="entry name" value="TM_PBP2"/>
    <property type="match status" value="1"/>
</dbReference>
<dbReference type="PROSITE" id="PS50928">
    <property type="entry name" value="ABC_TM1"/>
    <property type="match status" value="1"/>
</dbReference>
<dbReference type="NCBIfam" id="NF045474">
    <property type="entry name" value="Opp2C"/>
    <property type="match status" value="1"/>
</dbReference>
<dbReference type="PANTHER" id="PTHR43386">
    <property type="entry name" value="OLIGOPEPTIDE TRANSPORT SYSTEM PERMEASE PROTEIN APPC"/>
    <property type="match status" value="1"/>
</dbReference>
<dbReference type="GO" id="GO:0055085">
    <property type="term" value="P:transmembrane transport"/>
    <property type="evidence" value="ECO:0007669"/>
    <property type="project" value="InterPro"/>
</dbReference>
<feature type="transmembrane region" description="Helical" evidence="8">
    <location>
        <begin position="12"/>
        <end position="35"/>
    </location>
</feature>
<protein>
    <submittedName>
        <fullName evidence="10">Peptide/nickel transport system permease protein</fullName>
    </submittedName>
</protein>
<evidence type="ECO:0000256" key="1">
    <source>
        <dbReference type="ARBA" id="ARBA00004651"/>
    </source>
</evidence>
<reference evidence="10 11" key="1">
    <citation type="submission" date="2016-10" db="EMBL/GenBank/DDBJ databases">
        <authorList>
            <person name="de Groot N.N."/>
        </authorList>
    </citation>
    <scope>NUCLEOTIDE SEQUENCE [LARGE SCALE GENOMIC DNA]</scope>
    <source>
        <strain evidence="10 11">DSM 46701</strain>
    </source>
</reference>
<feature type="transmembrane region" description="Helical" evidence="8">
    <location>
        <begin position="76"/>
        <end position="102"/>
    </location>
</feature>
<dbReference type="PANTHER" id="PTHR43386:SF1">
    <property type="entry name" value="D,D-DIPEPTIDE TRANSPORT SYSTEM PERMEASE PROTEIN DDPC-RELATED"/>
    <property type="match status" value="1"/>
</dbReference>
<dbReference type="InterPro" id="IPR053385">
    <property type="entry name" value="ABC_transport_permease"/>
</dbReference>
<evidence type="ECO:0000313" key="10">
    <source>
        <dbReference type="EMBL" id="SEM82480.1"/>
    </source>
</evidence>
<feature type="transmembrane region" description="Helical" evidence="8">
    <location>
        <begin position="240"/>
        <end position="263"/>
    </location>
</feature>
<keyword evidence="4 8" id="KW-0812">Transmembrane</keyword>
<feature type="domain" description="ABC transmembrane type-1" evidence="9">
    <location>
        <begin position="78"/>
        <end position="263"/>
    </location>
</feature>
<organism evidence="10 11">
    <name type="scientific">Lihuaxuella thermophila</name>
    <dbReference type="NCBI Taxonomy" id="1173111"/>
    <lineage>
        <taxon>Bacteria</taxon>
        <taxon>Bacillati</taxon>
        <taxon>Bacillota</taxon>
        <taxon>Bacilli</taxon>
        <taxon>Bacillales</taxon>
        <taxon>Thermoactinomycetaceae</taxon>
        <taxon>Lihuaxuella</taxon>
    </lineage>
</organism>
<dbReference type="EMBL" id="FOCQ01000002">
    <property type="protein sequence ID" value="SEM82480.1"/>
    <property type="molecule type" value="Genomic_DNA"/>
</dbReference>
<keyword evidence="3" id="KW-1003">Cell membrane</keyword>
<dbReference type="OrthoDB" id="9797472at2"/>
<evidence type="ECO:0000256" key="3">
    <source>
        <dbReference type="ARBA" id="ARBA00022475"/>
    </source>
</evidence>
<comment type="subcellular location">
    <subcellularLocation>
        <location evidence="1 8">Cell membrane</location>
        <topology evidence="1 8">Multi-pass membrane protein</topology>
    </subcellularLocation>
</comment>
<gene>
    <name evidence="10" type="ORF">SAMN05444955_102198</name>
</gene>
<evidence type="ECO:0000256" key="4">
    <source>
        <dbReference type="ARBA" id="ARBA00022692"/>
    </source>
</evidence>
<evidence type="ECO:0000256" key="2">
    <source>
        <dbReference type="ARBA" id="ARBA00022448"/>
    </source>
</evidence>
<evidence type="ECO:0000256" key="5">
    <source>
        <dbReference type="ARBA" id="ARBA00022989"/>
    </source>
</evidence>
<dbReference type="RefSeq" id="WP_089965152.1">
    <property type="nucleotide sequence ID" value="NZ_FOCQ01000002.1"/>
</dbReference>
<accession>A0A1H8BHQ8</accession>
<proteinExistence type="inferred from homology"/>
<dbReference type="AlphaFoldDB" id="A0A1H8BHQ8"/>
<dbReference type="InterPro" id="IPR035906">
    <property type="entry name" value="MetI-like_sf"/>
</dbReference>
<name>A0A1H8BHQ8_9BACL</name>
<dbReference type="InterPro" id="IPR050366">
    <property type="entry name" value="BP-dependent_transpt_permease"/>
</dbReference>
<evidence type="ECO:0000256" key="7">
    <source>
        <dbReference type="ARBA" id="ARBA00024202"/>
    </source>
</evidence>
<dbReference type="Proteomes" id="UP000199695">
    <property type="component" value="Unassembled WGS sequence"/>
</dbReference>
<feature type="transmembrane region" description="Helical" evidence="8">
    <location>
        <begin position="123"/>
        <end position="150"/>
    </location>
</feature>
<keyword evidence="11" id="KW-1185">Reference proteome</keyword>
<evidence type="ECO:0000313" key="11">
    <source>
        <dbReference type="Proteomes" id="UP000199695"/>
    </source>
</evidence>
<dbReference type="Pfam" id="PF00528">
    <property type="entry name" value="BPD_transp_1"/>
    <property type="match status" value="1"/>
</dbReference>
<evidence type="ECO:0000256" key="6">
    <source>
        <dbReference type="ARBA" id="ARBA00023136"/>
    </source>
</evidence>
<comment type="similarity">
    <text evidence="7">Belongs to the binding-protein-dependent transport system permease family. OppBC subfamily.</text>
</comment>
<dbReference type="InterPro" id="IPR000515">
    <property type="entry name" value="MetI-like"/>
</dbReference>